<dbReference type="InterPro" id="IPR030662">
    <property type="entry name" value="DPH6/MJ0570"/>
</dbReference>
<comment type="pathway">
    <text evidence="1">Protein modification; peptidyl-diphthamide biosynthesis.</text>
</comment>
<protein>
    <recommendedName>
        <fullName evidence="3">Diphthine--ammonia ligase</fullName>
        <ecNumber evidence="2">6.3.1.14</ecNumber>
    </recommendedName>
    <alternativeName>
        <fullName evidence="7">Diphthamide synthase</fullName>
    </alternativeName>
    <alternativeName>
        <fullName evidence="8">Diphthamide synthetase</fullName>
    </alternativeName>
</protein>
<dbReference type="InterPro" id="IPR035959">
    <property type="entry name" value="RutC-like_sf"/>
</dbReference>
<dbReference type="FunFam" id="3.40.50.620:FF:000145">
    <property type="entry name" value="ATP-binding domain containing protein"/>
    <property type="match status" value="1"/>
</dbReference>
<evidence type="ECO:0000256" key="7">
    <source>
        <dbReference type="ARBA" id="ARBA00029814"/>
    </source>
</evidence>
<dbReference type="Pfam" id="PF01902">
    <property type="entry name" value="Diphthami_syn_2"/>
    <property type="match status" value="2"/>
</dbReference>
<dbReference type="GO" id="GO:0017183">
    <property type="term" value="P:protein histidyl modification to diphthamide"/>
    <property type="evidence" value="ECO:0007669"/>
    <property type="project" value="TreeGrafter"/>
</dbReference>
<dbReference type="SUPFAM" id="SSF52402">
    <property type="entry name" value="Adenine nucleotide alpha hydrolases-like"/>
    <property type="match status" value="1"/>
</dbReference>
<dbReference type="Gene3D" id="3.40.50.620">
    <property type="entry name" value="HUPs"/>
    <property type="match status" value="1"/>
</dbReference>
<proteinExistence type="predicted"/>
<keyword evidence="6" id="KW-0067">ATP-binding</keyword>
<dbReference type="FunFam" id="3.90.1490.10:FF:000001">
    <property type="entry name" value="Diphthine--ammonia ligase"/>
    <property type="match status" value="1"/>
</dbReference>
<evidence type="ECO:0000256" key="6">
    <source>
        <dbReference type="ARBA" id="ARBA00022840"/>
    </source>
</evidence>
<gene>
    <name evidence="11" type="ORF">CROQUDRAFT_64181</name>
</gene>
<dbReference type="GO" id="GO:0005524">
    <property type="term" value="F:ATP binding"/>
    <property type="evidence" value="ECO:0007669"/>
    <property type="project" value="UniProtKB-KW"/>
</dbReference>
<evidence type="ECO:0000256" key="5">
    <source>
        <dbReference type="ARBA" id="ARBA00022741"/>
    </source>
</evidence>
<dbReference type="Pfam" id="PF01042">
    <property type="entry name" value="Ribonuc_L-PSP"/>
    <property type="match status" value="1"/>
</dbReference>
<feature type="domain" description="Diphthamide synthase" evidence="10">
    <location>
        <begin position="94"/>
        <end position="232"/>
    </location>
</feature>
<dbReference type="CDD" id="cd01994">
    <property type="entry name" value="AANH_PF0828-like"/>
    <property type="match status" value="1"/>
</dbReference>
<dbReference type="Gene3D" id="3.90.1490.10">
    <property type="entry name" value="putative n-type atp pyrophosphatase, domain 2"/>
    <property type="match status" value="1"/>
</dbReference>
<dbReference type="InterPro" id="IPR006175">
    <property type="entry name" value="YjgF/YER057c/UK114"/>
</dbReference>
<comment type="catalytic activity">
    <reaction evidence="9">
        <text>diphthine-[translation elongation factor 2] + NH4(+) + ATP = diphthamide-[translation elongation factor 2] + AMP + diphosphate + H(+)</text>
        <dbReference type="Rhea" id="RHEA:19753"/>
        <dbReference type="Rhea" id="RHEA-COMP:10172"/>
        <dbReference type="Rhea" id="RHEA-COMP:10174"/>
        <dbReference type="ChEBI" id="CHEBI:15378"/>
        <dbReference type="ChEBI" id="CHEBI:16692"/>
        <dbReference type="ChEBI" id="CHEBI:28938"/>
        <dbReference type="ChEBI" id="CHEBI:30616"/>
        <dbReference type="ChEBI" id="CHEBI:33019"/>
        <dbReference type="ChEBI" id="CHEBI:82696"/>
        <dbReference type="ChEBI" id="CHEBI:456215"/>
        <dbReference type="EC" id="6.3.1.14"/>
    </reaction>
</comment>
<evidence type="ECO:0000256" key="9">
    <source>
        <dbReference type="ARBA" id="ARBA00048108"/>
    </source>
</evidence>
<keyword evidence="5" id="KW-0547">Nucleotide-binding</keyword>
<evidence type="ECO:0000256" key="4">
    <source>
        <dbReference type="ARBA" id="ARBA00022598"/>
    </source>
</evidence>
<feature type="domain" description="Diphthamide synthase" evidence="10">
    <location>
        <begin position="1"/>
        <end position="74"/>
    </location>
</feature>
<evidence type="ECO:0000256" key="3">
    <source>
        <dbReference type="ARBA" id="ARBA00018426"/>
    </source>
</evidence>
<evidence type="ECO:0000256" key="2">
    <source>
        <dbReference type="ARBA" id="ARBA00012089"/>
    </source>
</evidence>
<sequence length="691" mass="76038">MKVVGLLSGGKDSCYNLCHCLKNGHQLVALATLGPGPDKDELDSYLYQTVGQDGVHLVAEALDVPLYRRTITGTALELKSEYGSRAYQSQMVGVTGDETEDMYQLLCEVKRLHPEIKALSVGAILSNYQRVRVEHVAQRLGLVPLAYLWQRDQSELLQEMVQSGLESILIKVASIGLEPKHLGKSLSQMQHKLEELNSKYGVHVCGEGGEYETFTVDCPIFKTRINLTQTQVVDHPESSPMAPVAYLRLSSATLSPKPGWTGPEALENVMTPPIFDDESQTTLQALGKLPQSRSSDSISTKSAVAFLPTEPQVTECRGWVAVTSVVAPGLVIKPPVPYESLEKEVSAAFDTLTTSLDSKYLRLTDVAHINLFLRCMEDFFEVNEVYKTRFGILPPTRACIATQLPQCSRLMLEAIARRGNDGINSKRSGLHVQSRSYWAPANIGPYSQAINTGAKIFIAGQIGLIPSSLSLPKPTSLIQEAVLSLQHVRRILATFQSTSWIEGLVCFITDPAHLDLARASWRETSGIYDERIPILFLVVDELPKGALIEWQVVASDGTRLPVHDERESDDADDTYKLGPVYSHGLGSYQACISTNSRMVTMMGCTRTPFMGNVEFDPVHVRIFHLPNTTASEARKMVRNCIPSLTVIEESKCGFSTVCVKSIELGSCAAEGSCNTEKHEIEVGFWIMGCLK</sequence>
<dbReference type="AlphaFoldDB" id="A0A9P6TB12"/>
<organism evidence="11 12">
    <name type="scientific">Cronartium quercuum f. sp. fusiforme G11</name>
    <dbReference type="NCBI Taxonomy" id="708437"/>
    <lineage>
        <taxon>Eukaryota</taxon>
        <taxon>Fungi</taxon>
        <taxon>Dikarya</taxon>
        <taxon>Basidiomycota</taxon>
        <taxon>Pucciniomycotina</taxon>
        <taxon>Pucciniomycetes</taxon>
        <taxon>Pucciniales</taxon>
        <taxon>Coleosporiaceae</taxon>
        <taxon>Cronartium</taxon>
    </lineage>
</organism>
<dbReference type="EMBL" id="MU167281">
    <property type="protein sequence ID" value="KAG0145194.1"/>
    <property type="molecule type" value="Genomic_DNA"/>
</dbReference>
<dbReference type="PANTHER" id="PTHR12196">
    <property type="entry name" value="DOMAIN OF UNKNOWN FUNCTION 71 DUF71 -CONTAINING PROTEIN"/>
    <property type="match status" value="1"/>
</dbReference>
<reference evidence="11" key="1">
    <citation type="submission" date="2013-11" db="EMBL/GenBank/DDBJ databases">
        <title>Genome sequence of the fusiform rust pathogen reveals effectors for host alternation and coevolution with pine.</title>
        <authorList>
            <consortium name="DOE Joint Genome Institute"/>
            <person name="Smith K."/>
            <person name="Pendleton A."/>
            <person name="Kubisiak T."/>
            <person name="Anderson C."/>
            <person name="Salamov A."/>
            <person name="Aerts A."/>
            <person name="Riley R."/>
            <person name="Clum A."/>
            <person name="Lindquist E."/>
            <person name="Ence D."/>
            <person name="Campbell M."/>
            <person name="Kronenberg Z."/>
            <person name="Feau N."/>
            <person name="Dhillon B."/>
            <person name="Hamelin R."/>
            <person name="Burleigh J."/>
            <person name="Smith J."/>
            <person name="Yandell M."/>
            <person name="Nelson C."/>
            <person name="Grigoriev I."/>
            <person name="Davis J."/>
        </authorList>
    </citation>
    <scope>NUCLEOTIDE SEQUENCE</scope>
    <source>
        <strain evidence="11">G11</strain>
    </source>
</reference>
<dbReference type="OrthoDB" id="686384at2759"/>
<dbReference type="GO" id="GO:0017178">
    <property type="term" value="F:diphthine-ammonia ligase activity"/>
    <property type="evidence" value="ECO:0007669"/>
    <property type="project" value="UniProtKB-EC"/>
</dbReference>
<dbReference type="InterPro" id="IPR002761">
    <property type="entry name" value="Diphthami_syn_dom"/>
</dbReference>
<dbReference type="NCBIfam" id="TIGR00290">
    <property type="entry name" value="MJ0570_dom"/>
    <property type="match status" value="1"/>
</dbReference>
<dbReference type="EC" id="6.3.1.14" evidence="2"/>
<dbReference type="InterPro" id="IPR014729">
    <property type="entry name" value="Rossmann-like_a/b/a_fold"/>
</dbReference>
<keyword evidence="12" id="KW-1185">Reference proteome</keyword>
<dbReference type="CDD" id="cd06156">
    <property type="entry name" value="eu_AANH_C_2"/>
    <property type="match status" value="1"/>
</dbReference>
<dbReference type="PANTHER" id="PTHR12196:SF2">
    <property type="entry name" value="DIPHTHINE--AMMONIA LIGASE"/>
    <property type="match status" value="1"/>
</dbReference>
<dbReference type="Proteomes" id="UP000886653">
    <property type="component" value="Unassembled WGS sequence"/>
</dbReference>
<evidence type="ECO:0000256" key="8">
    <source>
        <dbReference type="ARBA" id="ARBA00031552"/>
    </source>
</evidence>
<accession>A0A9P6TB12</accession>
<evidence type="ECO:0000313" key="11">
    <source>
        <dbReference type="EMBL" id="KAG0145194.1"/>
    </source>
</evidence>
<evidence type="ECO:0000259" key="10">
    <source>
        <dbReference type="Pfam" id="PF01902"/>
    </source>
</evidence>
<dbReference type="SUPFAM" id="SSF55298">
    <property type="entry name" value="YjgF-like"/>
    <property type="match status" value="2"/>
</dbReference>
<comment type="caution">
    <text evidence="11">The sequence shown here is derived from an EMBL/GenBank/DDBJ whole genome shotgun (WGS) entry which is preliminary data.</text>
</comment>
<evidence type="ECO:0000313" key="12">
    <source>
        <dbReference type="Proteomes" id="UP000886653"/>
    </source>
</evidence>
<dbReference type="Gene3D" id="3.30.1330.40">
    <property type="entry name" value="RutC-like"/>
    <property type="match status" value="2"/>
</dbReference>
<keyword evidence="4" id="KW-0436">Ligase</keyword>
<name>A0A9P6TB12_9BASI</name>
<evidence type="ECO:0000256" key="1">
    <source>
        <dbReference type="ARBA" id="ARBA00005156"/>
    </source>
</evidence>